<dbReference type="STRING" id="1195760.SAMN05444281_1143"/>
<dbReference type="Gene3D" id="3.75.10.10">
    <property type="entry name" value="L-arginine/glycine Amidinotransferase, Chain A"/>
    <property type="match status" value="1"/>
</dbReference>
<dbReference type="PANTHER" id="PTHR31377">
    <property type="entry name" value="AGMATINE DEIMINASE-RELATED"/>
    <property type="match status" value="1"/>
</dbReference>
<dbReference type="EMBL" id="FQXQ01000002">
    <property type="protein sequence ID" value="SHH60192.1"/>
    <property type="molecule type" value="Genomic_DNA"/>
</dbReference>
<accession>A0A1M5UB00</accession>
<dbReference type="AlphaFoldDB" id="A0A1M5UB00"/>
<keyword evidence="1" id="KW-0378">Hydrolase</keyword>
<gene>
    <name evidence="3" type="ORF">SAMN05444281_1143</name>
</gene>
<dbReference type="Proteomes" id="UP000184109">
    <property type="component" value="Unassembled WGS sequence"/>
</dbReference>
<dbReference type="SUPFAM" id="SSF55909">
    <property type="entry name" value="Pentein"/>
    <property type="match status" value="1"/>
</dbReference>
<keyword evidence="4" id="KW-1185">Reference proteome</keyword>
<dbReference type="GO" id="GO:0004668">
    <property type="term" value="F:protein-arginine deiminase activity"/>
    <property type="evidence" value="ECO:0007669"/>
    <property type="project" value="InterPro"/>
</dbReference>
<dbReference type="InterPro" id="IPR007466">
    <property type="entry name" value="Peptidyl-Arg-deiminase_porph"/>
</dbReference>
<evidence type="ECO:0000313" key="4">
    <source>
        <dbReference type="Proteomes" id="UP000184109"/>
    </source>
</evidence>
<dbReference type="RefSeq" id="WP_073119207.1">
    <property type="nucleotide sequence ID" value="NZ_BMEN01000002.1"/>
</dbReference>
<dbReference type="GO" id="GO:0047632">
    <property type="term" value="F:agmatine deiminase activity"/>
    <property type="evidence" value="ECO:0007669"/>
    <property type="project" value="TreeGrafter"/>
</dbReference>
<feature type="coiled-coil region" evidence="2">
    <location>
        <begin position="224"/>
        <end position="251"/>
    </location>
</feature>
<proteinExistence type="predicted"/>
<protein>
    <submittedName>
        <fullName evidence="3">Agmatine/peptidylarginine deiminase</fullName>
    </submittedName>
</protein>
<dbReference type="PANTHER" id="PTHR31377:SF0">
    <property type="entry name" value="AGMATINE DEIMINASE-RELATED"/>
    <property type="match status" value="1"/>
</dbReference>
<evidence type="ECO:0000313" key="3">
    <source>
        <dbReference type="EMBL" id="SHH60192.1"/>
    </source>
</evidence>
<sequence>MLTQHSKVRFPAEWEAQSFIQFTFPHPESDWAYMYTKVVACFVNIIKAASGFQPVLVGCYDKNMVQTYFINKTEYPIHFIEIPSNDTWARDHAAITILADEKPILLDFTFNGWGQKFEATLDNQITQNLKTSVFKNLNIQVEDFILEGGAIESDGEGTLLTTSECLLSEFRNPNMTKEQIDVYLKNTFGLEKILWLDHGYLAGDDTDSHIDTLARLCDKNTIAYVKCEDKNDEHYEALQKMEAQLKTFTNSKNEPYKLIPLPWPNACFNEDGERIPATYANFLIVNNGVLVPIYNIPQDQEALDIIQSIFPERKVIGLDCLPLIDQHGSLHCISMQYPEQVKLNIS</sequence>
<organism evidence="3 4">
    <name type="scientific">Wenyingzhuangia marina</name>
    <dbReference type="NCBI Taxonomy" id="1195760"/>
    <lineage>
        <taxon>Bacteria</taxon>
        <taxon>Pseudomonadati</taxon>
        <taxon>Bacteroidota</taxon>
        <taxon>Flavobacteriia</taxon>
        <taxon>Flavobacteriales</taxon>
        <taxon>Flavobacteriaceae</taxon>
        <taxon>Wenyingzhuangia</taxon>
    </lineage>
</organism>
<dbReference type="GO" id="GO:0009446">
    <property type="term" value="P:putrescine biosynthetic process"/>
    <property type="evidence" value="ECO:0007669"/>
    <property type="project" value="InterPro"/>
</dbReference>
<dbReference type="OrthoDB" id="9808013at2"/>
<name>A0A1M5UB00_9FLAO</name>
<evidence type="ECO:0000256" key="1">
    <source>
        <dbReference type="ARBA" id="ARBA00022801"/>
    </source>
</evidence>
<evidence type="ECO:0000256" key="2">
    <source>
        <dbReference type="SAM" id="Coils"/>
    </source>
</evidence>
<dbReference type="Pfam" id="PF04371">
    <property type="entry name" value="PAD_porph"/>
    <property type="match status" value="1"/>
</dbReference>
<reference evidence="4" key="1">
    <citation type="submission" date="2016-11" db="EMBL/GenBank/DDBJ databases">
        <authorList>
            <person name="Varghese N."/>
            <person name="Submissions S."/>
        </authorList>
    </citation>
    <scope>NUCLEOTIDE SEQUENCE [LARGE SCALE GENOMIC DNA]</scope>
    <source>
        <strain evidence="4">DSM 100572</strain>
    </source>
</reference>
<keyword evidence="2" id="KW-0175">Coiled coil</keyword>